<sequence length="283" mass="31077">MPPQDTSDQSDHEDDESPAFDQRRSDKKSVVALGDTVDDGMDSDDSDSHQVQEIVSRLGKKAEEQRQSRQKGKRLKEDDEEKDEFETPKSTKKRGLPPKSTEKNKKEEATPATPKSAQPGLGRGRLPKRASSISSAPGPSLRQGNNSVNSPLKRKSASKAGAEGNPRRSARAAAIADKAAKAKAADDKKANETQNETPAPKRTRRNTAKKSGVKQKGDNQESDTKTSVYVVEKIVGHRIDKKTGVSLFEVKWKGYPKSQNTWEPKDNLKGCAQTLKDYLAEIN</sequence>
<comment type="caution">
    <text evidence="6">The sequence shown here is derived from an EMBL/GenBank/DDBJ whole genome shotgun (WGS) entry which is preliminary data.</text>
</comment>
<keyword evidence="3" id="KW-0539">Nucleus</keyword>
<dbReference type="SMART" id="SM00298">
    <property type="entry name" value="CHROMO"/>
    <property type="match status" value="1"/>
</dbReference>
<evidence type="ECO:0000313" key="6">
    <source>
        <dbReference type="EMBL" id="KAK8046256.1"/>
    </source>
</evidence>
<keyword evidence="7" id="KW-1185">Reference proteome</keyword>
<feature type="compositionally biased region" description="Basic and acidic residues" evidence="4">
    <location>
        <begin position="178"/>
        <end position="191"/>
    </location>
</feature>
<dbReference type="InterPro" id="IPR000953">
    <property type="entry name" value="Chromo/chromo_shadow_dom"/>
</dbReference>
<name>A0ABR1TI03_9PEZI</name>
<proteinExistence type="predicted"/>
<comment type="subcellular location">
    <subcellularLocation>
        <location evidence="1">Nucleus</location>
    </subcellularLocation>
</comment>
<feature type="region of interest" description="Disordered" evidence="4">
    <location>
        <begin position="1"/>
        <end position="226"/>
    </location>
</feature>
<dbReference type="PROSITE" id="PS00598">
    <property type="entry name" value="CHROMO_1"/>
    <property type="match status" value="1"/>
</dbReference>
<dbReference type="Gene3D" id="2.40.50.40">
    <property type="match status" value="1"/>
</dbReference>
<feature type="compositionally biased region" description="Basic and acidic residues" evidence="4">
    <location>
        <begin position="100"/>
        <end position="109"/>
    </location>
</feature>
<dbReference type="PANTHER" id="PTHR22812">
    <property type="entry name" value="CHROMOBOX PROTEIN"/>
    <property type="match status" value="1"/>
</dbReference>
<dbReference type="InterPro" id="IPR023779">
    <property type="entry name" value="Chromodomain_CS"/>
</dbReference>
<evidence type="ECO:0000256" key="2">
    <source>
        <dbReference type="ARBA" id="ARBA00011353"/>
    </source>
</evidence>
<protein>
    <recommendedName>
        <fullName evidence="5">Chromo domain-containing protein</fullName>
    </recommendedName>
</protein>
<dbReference type="InterPro" id="IPR051219">
    <property type="entry name" value="Heterochromatin_chromo-domain"/>
</dbReference>
<feature type="compositionally biased region" description="Polar residues" evidence="4">
    <location>
        <begin position="131"/>
        <end position="150"/>
    </location>
</feature>
<feature type="compositionally biased region" description="Acidic residues" evidence="4">
    <location>
        <begin position="36"/>
        <end position="45"/>
    </location>
</feature>
<evidence type="ECO:0000259" key="5">
    <source>
        <dbReference type="PROSITE" id="PS50013"/>
    </source>
</evidence>
<comment type="subunit">
    <text evidence="2">Component of the NuA4 histone acetyltransferase complex.</text>
</comment>
<dbReference type="SUPFAM" id="SSF54160">
    <property type="entry name" value="Chromo domain-like"/>
    <property type="match status" value="1"/>
</dbReference>
<organism evidence="6 7">
    <name type="scientific">Apiospora saccharicola</name>
    <dbReference type="NCBI Taxonomy" id="335842"/>
    <lineage>
        <taxon>Eukaryota</taxon>
        <taxon>Fungi</taxon>
        <taxon>Dikarya</taxon>
        <taxon>Ascomycota</taxon>
        <taxon>Pezizomycotina</taxon>
        <taxon>Sordariomycetes</taxon>
        <taxon>Xylariomycetidae</taxon>
        <taxon>Amphisphaeriales</taxon>
        <taxon>Apiosporaceae</taxon>
        <taxon>Apiospora</taxon>
    </lineage>
</organism>
<reference evidence="6 7" key="1">
    <citation type="submission" date="2023-01" db="EMBL/GenBank/DDBJ databases">
        <title>Analysis of 21 Apiospora genomes using comparative genomics revels a genus with tremendous synthesis potential of carbohydrate active enzymes and secondary metabolites.</title>
        <authorList>
            <person name="Sorensen T."/>
        </authorList>
    </citation>
    <scope>NUCLEOTIDE SEQUENCE [LARGE SCALE GENOMIC DNA]</scope>
    <source>
        <strain evidence="6 7">CBS 83171</strain>
    </source>
</reference>
<dbReference type="InterPro" id="IPR023780">
    <property type="entry name" value="Chromo_domain"/>
</dbReference>
<dbReference type="Proteomes" id="UP001446871">
    <property type="component" value="Unassembled WGS sequence"/>
</dbReference>
<evidence type="ECO:0000256" key="1">
    <source>
        <dbReference type="ARBA" id="ARBA00004123"/>
    </source>
</evidence>
<feature type="compositionally biased region" description="Basic and acidic residues" evidence="4">
    <location>
        <begin position="215"/>
        <end position="224"/>
    </location>
</feature>
<dbReference type="InterPro" id="IPR016197">
    <property type="entry name" value="Chromo-like_dom_sf"/>
</dbReference>
<dbReference type="CDD" id="cd00024">
    <property type="entry name" value="CD_CSD"/>
    <property type="match status" value="1"/>
</dbReference>
<feature type="compositionally biased region" description="Basic residues" evidence="4">
    <location>
        <begin position="201"/>
        <end position="213"/>
    </location>
</feature>
<gene>
    <name evidence="6" type="ORF">PG996_014320</name>
</gene>
<dbReference type="EMBL" id="JAQQWM010000009">
    <property type="protein sequence ID" value="KAK8046256.1"/>
    <property type="molecule type" value="Genomic_DNA"/>
</dbReference>
<accession>A0ABR1TI03</accession>
<evidence type="ECO:0000313" key="7">
    <source>
        <dbReference type="Proteomes" id="UP001446871"/>
    </source>
</evidence>
<dbReference type="Pfam" id="PF00385">
    <property type="entry name" value="Chromo"/>
    <property type="match status" value="1"/>
</dbReference>
<evidence type="ECO:0000256" key="3">
    <source>
        <dbReference type="ARBA" id="ARBA00023242"/>
    </source>
</evidence>
<evidence type="ECO:0000256" key="4">
    <source>
        <dbReference type="SAM" id="MobiDB-lite"/>
    </source>
</evidence>
<feature type="domain" description="Chromo" evidence="5">
    <location>
        <begin position="229"/>
        <end position="283"/>
    </location>
</feature>
<dbReference type="PROSITE" id="PS50013">
    <property type="entry name" value="CHROMO_2"/>
    <property type="match status" value="1"/>
</dbReference>